<proteinExistence type="predicted"/>
<dbReference type="InterPro" id="IPR035069">
    <property type="entry name" value="TTHA1013/TTHA0281-like"/>
</dbReference>
<keyword evidence="2" id="KW-1185">Reference proteome</keyword>
<dbReference type="OrthoDB" id="2302143at2"/>
<dbReference type="RefSeq" id="WP_054777705.1">
    <property type="nucleotide sequence ID" value="NZ_BBBX01000018.1"/>
</dbReference>
<dbReference type="Gene3D" id="3.30.160.250">
    <property type="match status" value="1"/>
</dbReference>
<comment type="caution">
    <text evidence="1">The sequence shown here is derived from an EMBL/GenBank/DDBJ whole genome shotgun (WGS) entry which is preliminary data.</text>
</comment>
<evidence type="ECO:0000313" key="1">
    <source>
        <dbReference type="EMBL" id="KRO16684.1"/>
    </source>
</evidence>
<dbReference type="PATRIC" id="fig|1293598.4.peg.1007"/>
<dbReference type="Proteomes" id="UP000050969">
    <property type="component" value="Unassembled WGS sequence"/>
</dbReference>
<organism evidence="1 2">
    <name type="scientific">Lacticaseibacillus saniviri JCM 17471 = DSM 24301</name>
    <dbReference type="NCBI Taxonomy" id="1293598"/>
    <lineage>
        <taxon>Bacteria</taxon>
        <taxon>Bacillati</taxon>
        <taxon>Bacillota</taxon>
        <taxon>Bacilli</taxon>
        <taxon>Lactobacillales</taxon>
        <taxon>Lactobacillaceae</taxon>
        <taxon>Lacticaseibacillus</taxon>
    </lineage>
</organism>
<evidence type="ECO:0008006" key="3">
    <source>
        <dbReference type="Google" id="ProtNLM"/>
    </source>
</evidence>
<gene>
    <name evidence="1" type="ORF">IV56_GL000957</name>
</gene>
<protein>
    <recommendedName>
        <fullName evidence="3">HicB-like antitoxin of toxin-antitoxin system domain-containing protein</fullName>
    </recommendedName>
</protein>
<dbReference type="SUPFAM" id="SSF143100">
    <property type="entry name" value="TTHA1013/TTHA0281-like"/>
    <property type="match status" value="1"/>
</dbReference>
<dbReference type="AlphaFoldDB" id="A0A0R2MUY0"/>
<reference evidence="1 2" key="1">
    <citation type="journal article" date="2015" name="Genome Announc.">
        <title>Expanding the biotechnology potential of lactobacilli through comparative genomics of 213 strains and associated genera.</title>
        <authorList>
            <person name="Sun Z."/>
            <person name="Harris H.M."/>
            <person name="McCann A."/>
            <person name="Guo C."/>
            <person name="Argimon S."/>
            <person name="Zhang W."/>
            <person name="Yang X."/>
            <person name="Jeffery I.B."/>
            <person name="Cooney J.C."/>
            <person name="Kagawa T.F."/>
            <person name="Liu W."/>
            <person name="Song Y."/>
            <person name="Salvetti E."/>
            <person name="Wrobel A."/>
            <person name="Rasinkangas P."/>
            <person name="Parkhill J."/>
            <person name="Rea M.C."/>
            <person name="O'Sullivan O."/>
            <person name="Ritari J."/>
            <person name="Douillard F.P."/>
            <person name="Paul Ross R."/>
            <person name="Yang R."/>
            <person name="Briner A.E."/>
            <person name="Felis G.E."/>
            <person name="de Vos W.M."/>
            <person name="Barrangou R."/>
            <person name="Klaenhammer T.R."/>
            <person name="Caufield P.W."/>
            <person name="Cui Y."/>
            <person name="Zhang H."/>
            <person name="O'Toole P.W."/>
        </authorList>
    </citation>
    <scope>NUCLEOTIDE SEQUENCE [LARGE SCALE GENOMIC DNA]</scope>
    <source>
        <strain evidence="1 2">DSM 24301</strain>
    </source>
</reference>
<accession>A0A0R2MUY0</accession>
<evidence type="ECO:0000313" key="2">
    <source>
        <dbReference type="Proteomes" id="UP000050969"/>
    </source>
</evidence>
<name>A0A0R2MUY0_9LACO</name>
<dbReference type="EMBL" id="JQCE01000034">
    <property type="protein sequence ID" value="KRO16684.1"/>
    <property type="molecule type" value="Genomic_DNA"/>
</dbReference>
<sequence>MQEASTRRLFFVSHTIKTDRGYSIKFPNIPNGYAKGTTYEETLYYAYRVLSDFLSHLPKDEVAMTAYTLRDLPEVDSDNDFYALVSVPENFDPHQMRTYFTLPQVPPAEIRQKANAIAKIISNQEDLATL</sequence>